<dbReference type="PROSITE" id="PS50093">
    <property type="entry name" value="PKD"/>
    <property type="match status" value="1"/>
</dbReference>
<dbReference type="Pfam" id="PF02806">
    <property type="entry name" value="Alpha-amylase_C"/>
    <property type="match status" value="1"/>
</dbReference>
<dbReference type="InterPro" id="IPR017853">
    <property type="entry name" value="GH"/>
</dbReference>
<keyword evidence="8" id="KW-0106">Calcium</keyword>
<accession>A0ABW1YKD5</accession>
<comment type="catalytic activity">
    <reaction evidence="1 12">
        <text>Endohydrolysis of (1-&gt;4)-alpha-D-glucosidic linkages in polysaccharides containing three or more (1-&gt;4)-alpha-linked D-glucose units.</text>
        <dbReference type="EC" id="3.2.1.1"/>
    </reaction>
</comment>
<dbReference type="CDD" id="cd00146">
    <property type="entry name" value="PKD"/>
    <property type="match status" value="1"/>
</dbReference>
<evidence type="ECO:0000256" key="7">
    <source>
        <dbReference type="ARBA" id="ARBA00022801"/>
    </source>
</evidence>
<evidence type="ECO:0000256" key="9">
    <source>
        <dbReference type="ARBA" id="ARBA00023277"/>
    </source>
</evidence>
<dbReference type="RefSeq" id="WP_193189308.1">
    <property type="nucleotide sequence ID" value="NZ_JACZFR010000006.1"/>
</dbReference>
<keyword evidence="13" id="KW-0732">Signal</keyword>
<dbReference type="SMART" id="SM00089">
    <property type="entry name" value="PKD"/>
    <property type="match status" value="1"/>
</dbReference>
<evidence type="ECO:0000313" key="15">
    <source>
        <dbReference type="EMBL" id="MFC6633213.1"/>
    </source>
</evidence>
<protein>
    <recommendedName>
        <fullName evidence="5 12">Alpha-amylase</fullName>
        <ecNumber evidence="4 12">3.2.1.1</ecNumber>
    </recommendedName>
</protein>
<evidence type="ECO:0000256" key="5">
    <source>
        <dbReference type="ARBA" id="ARBA00017303"/>
    </source>
</evidence>
<name>A0ABW1YKD5_9GAMM</name>
<evidence type="ECO:0000256" key="6">
    <source>
        <dbReference type="ARBA" id="ARBA00022723"/>
    </source>
</evidence>
<dbReference type="SUPFAM" id="SSF51011">
    <property type="entry name" value="Glycosyl hydrolase domain"/>
    <property type="match status" value="1"/>
</dbReference>
<keyword evidence="10 12" id="KW-0326">Glycosidase</keyword>
<feature type="chain" id="PRO_5045693039" description="Alpha-amylase" evidence="13">
    <location>
        <begin position="29"/>
        <end position="849"/>
    </location>
</feature>
<evidence type="ECO:0000256" key="1">
    <source>
        <dbReference type="ARBA" id="ARBA00000548"/>
    </source>
</evidence>
<comment type="caution">
    <text evidence="15">The sequence shown here is derived from an EMBL/GenBank/DDBJ whole genome shotgun (WGS) entry which is preliminary data.</text>
</comment>
<dbReference type="Gene3D" id="2.60.40.3620">
    <property type="match status" value="2"/>
</dbReference>
<dbReference type="InterPro" id="IPR006046">
    <property type="entry name" value="Alpha_amylase"/>
</dbReference>
<dbReference type="SUPFAM" id="SSF51445">
    <property type="entry name" value="(Trans)glycosidases"/>
    <property type="match status" value="1"/>
</dbReference>
<dbReference type="SUPFAM" id="SSF49299">
    <property type="entry name" value="PKD domain"/>
    <property type="match status" value="1"/>
</dbReference>
<sequence length="849" mass="90709">MKKPQRLRSWLTGAGLALGALSAGNASAGTAFVHLFEWRWNDIASECENFLGPKGFDAVQISPPQEHISLDTWWARYQPVTYTNLSSRSGTEAELASMIQRCHAVGVKVYADMVINHTAAWDQGGTGWGGTPWTVTNHPEFSPQDYHSNCTISNYGDANHVWSCRLSGLPDLNTGSGYVQDTLAAYFNKLEGLGMDGFRIDAVKHMSPGDLQAILSKAGNPWVFSEVIGAAGEAAEIQPGNYTYLGHVTEFKYGNDLASNFNGQIKNLATIGESWGLLPSDKSVHFVDNHDRERGHGGGGNLTYKDGAKYNLANVFMLAHPYGYPKVMSGYSFTDTDIGPPASGPQDCDNGEWVCQHRWGNIANMVGFRNYVDGAAMANWWDNGNNQIAFGRGNRGFVVINNEGGSLSQTLYTGLPAGDYCNVLAGDDACSGQTITVDGSGYATFNVGANAAAAIHGGAIATPCSECVAQNLPQLNFRGTANDWAAGAMELVADHTWQIAVTFDGQADQRFKFDVYGDWSENYGDDGADGILDQTGADIYTSVSGDYRVEVNDQSMTYSLTPTGPVQQAPSALVTPPSVSVQIDQSFTLDASASSDSDGSIVSYSWSSGGSGVSKSLSFVSAGTYTETVTVTDNDGLTDTATATITVTDPGAGYAANFASLNFRGTPNAWGTQAMTLVADHIWQATVVFDGSAGQRFKFDVHGDWSQDYGDSNGDGTLESGGGDISTAVSGTYLVSVNDQTLTYSLSCTDCSGYQSNLTSLNFRGTPNSWGNSAMQLVADHTWEITVVFDGQAQQRFKFDVNGDWGENYGDNNSDGLLEQSGADIYTAVAGSYRVTVNDQDMSYSISPQ</sequence>
<dbReference type="InterPro" id="IPR031319">
    <property type="entry name" value="A-amylase_C"/>
</dbReference>
<dbReference type="Pfam" id="PF18911">
    <property type="entry name" value="PKD_4"/>
    <property type="match status" value="1"/>
</dbReference>
<keyword evidence="16" id="KW-1185">Reference proteome</keyword>
<dbReference type="SMART" id="SM00642">
    <property type="entry name" value="Aamy"/>
    <property type="match status" value="1"/>
</dbReference>
<reference evidence="16" key="1">
    <citation type="journal article" date="2019" name="Int. J. Syst. Evol. Microbiol.">
        <title>The Global Catalogue of Microorganisms (GCM) 10K type strain sequencing project: providing services to taxonomists for standard genome sequencing and annotation.</title>
        <authorList>
            <consortium name="The Broad Institute Genomics Platform"/>
            <consortium name="The Broad Institute Genome Sequencing Center for Infectious Disease"/>
            <person name="Wu L."/>
            <person name="Ma J."/>
        </authorList>
    </citation>
    <scope>NUCLEOTIDE SEQUENCE [LARGE SCALE GENOMIC DNA]</scope>
    <source>
        <strain evidence="16">CGMCC 1.13718</strain>
    </source>
</reference>
<evidence type="ECO:0000259" key="14">
    <source>
        <dbReference type="PROSITE" id="PS50093"/>
    </source>
</evidence>
<dbReference type="Gene3D" id="2.60.40.10">
    <property type="entry name" value="Immunoglobulins"/>
    <property type="match status" value="1"/>
</dbReference>
<evidence type="ECO:0000256" key="4">
    <source>
        <dbReference type="ARBA" id="ARBA00012595"/>
    </source>
</evidence>
<keyword evidence="9 12" id="KW-0119">Carbohydrate metabolism</keyword>
<dbReference type="InterPro" id="IPR035986">
    <property type="entry name" value="PKD_dom_sf"/>
</dbReference>
<evidence type="ECO:0000256" key="2">
    <source>
        <dbReference type="ARBA" id="ARBA00001913"/>
    </source>
</evidence>
<keyword evidence="7 12" id="KW-0378">Hydrolase</keyword>
<feature type="signal peptide" evidence="13">
    <location>
        <begin position="1"/>
        <end position="28"/>
    </location>
</feature>
<dbReference type="CDD" id="cd11317">
    <property type="entry name" value="AmyAc_bac_euk_AmyA"/>
    <property type="match status" value="1"/>
</dbReference>
<evidence type="ECO:0000256" key="3">
    <source>
        <dbReference type="ARBA" id="ARBA00008061"/>
    </source>
</evidence>
<dbReference type="PRINTS" id="PR00110">
    <property type="entry name" value="ALPHAAMYLASE"/>
</dbReference>
<proteinExistence type="inferred from homology"/>
<organism evidence="15 16">
    <name type="scientific">Microbulbifer taiwanensis</name>
    <dbReference type="NCBI Taxonomy" id="986746"/>
    <lineage>
        <taxon>Bacteria</taxon>
        <taxon>Pseudomonadati</taxon>
        <taxon>Pseudomonadota</taxon>
        <taxon>Gammaproteobacteria</taxon>
        <taxon>Cellvibrionales</taxon>
        <taxon>Microbulbiferaceae</taxon>
        <taxon>Microbulbifer</taxon>
    </lineage>
</organism>
<evidence type="ECO:0000256" key="12">
    <source>
        <dbReference type="RuleBase" id="RU361134"/>
    </source>
</evidence>
<dbReference type="Pfam" id="PF00128">
    <property type="entry name" value="Alpha-amylase"/>
    <property type="match status" value="1"/>
</dbReference>
<dbReference type="SMART" id="SM00632">
    <property type="entry name" value="Aamy_C"/>
    <property type="match status" value="1"/>
</dbReference>
<evidence type="ECO:0000256" key="13">
    <source>
        <dbReference type="SAM" id="SignalP"/>
    </source>
</evidence>
<dbReference type="PANTHER" id="PTHR43447">
    <property type="entry name" value="ALPHA-AMYLASE"/>
    <property type="match status" value="1"/>
</dbReference>
<evidence type="ECO:0000256" key="11">
    <source>
        <dbReference type="RuleBase" id="RU003615"/>
    </source>
</evidence>
<evidence type="ECO:0000256" key="8">
    <source>
        <dbReference type="ARBA" id="ARBA00022837"/>
    </source>
</evidence>
<dbReference type="InterPro" id="IPR013780">
    <property type="entry name" value="Glyco_hydro_b"/>
</dbReference>
<dbReference type="EMBL" id="JBHSVR010000001">
    <property type="protein sequence ID" value="MFC6633213.1"/>
    <property type="molecule type" value="Genomic_DNA"/>
</dbReference>
<dbReference type="InterPro" id="IPR013783">
    <property type="entry name" value="Ig-like_fold"/>
</dbReference>
<dbReference type="InterPro" id="IPR000601">
    <property type="entry name" value="PKD_dom"/>
</dbReference>
<dbReference type="InterPro" id="IPR006047">
    <property type="entry name" value="GH13_cat_dom"/>
</dbReference>
<gene>
    <name evidence="15" type="ORF">ACFQBM_07980</name>
</gene>
<comment type="cofactor">
    <cofactor evidence="2">
        <name>Ca(2+)</name>
        <dbReference type="ChEBI" id="CHEBI:29108"/>
    </cofactor>
</comment>
<dbReference type="InterPro" id="IPR006048">
    <property type="entry name" value="A-amylase/branching_C"/>
</dbReference>
<dbReference type="InterPro" id="IPR022409">
    <property type="entry name" value="PKD/Chitinase_dom"/>
</dbReference>
<dbReference type="Proteomes" id="UP001596425">
    <property type="component" value="Unassembled WGS sequence"/>
</dbReference>
<feature type="domain" description="PKD" evidence="14">
    <location>
        <begin position="570"/>
        <end position="654"/>
    </location>
</feature>
<keyword evidence="6" id="KW-0479">Metal-binding</keyword>
<comment type="similarity">
    <text evidence="3 11">Belongs to the glycosyl hydrolase 13 family.</text>
</comment>
<evidence type="ECO:0000313" key="16">
    <source>
        <dbReference type="Proteomes" id="UP001596425"/>
    </source>
</evidence>
<dbReference type="EC" id="3.2.1.1" evidence="4 12"/>
<dbReference type="Gene3D" id="3.20.20.80">
    <property type="entry name" value="Glycosidases"/>
    <property type="match status" value="1"/>
</dbReference>
<evidence type="ECO:0000256" key="10">
    <source>
        <dbReference type="ARBA" id="ARBA00023295"/>
    </source>
</evidence>
<dbReference type="Gene3D" id="2.60.40.1180">
    <property type="entry name" value="Golgi alpha-mannosidase II"/>
    <property type="match status" value="1"/>
</dbReference>